<organism evidence="5 6">
    <name type="scientific">Candida tropicalis (strain ATCC MYA-3404 / T1)</name>
    <name type="common">Yeast</name>
    <dbReference type="NCBI Taxonomy" id="294747"/>
    <lineage>
        <taxon>Eukaryota</taxon>
        <taxon>Fungi</taxon>
        <taxon>Dikarya</taxon>
        <taxon>Ascomycota</taxon>
        <taxon>Saccharomycotina</taxon>
        <taxon>Pichiomycetes</taxon>
        <taxon>Debaryomycetaceae</taxon>
        <taxon>Candida/Lodderomyces clade</taxon>
        <taxon>Candida</taxon>
    </lineage>
</organism>
<keyword evidence="3" id="KW-0285">Flavoprotein</keyword>
<dbReference type="GO" id="GO:0010181">
    <property type="term" value="F:FMN binding"/>
    <property type="evidence" value="ECO:0007669"/>
    <property type="project" value="InterPro"/>
</dbReference>
<dbReference type="EMBL" id="GG692395">
    <property type="protein sequence ID" value="EER36294.1"/>
    <property type="molecule type" value="Genomic_DNA"/>
</dbReference>
<dbReference type="InterPro" id="IPR013785">
    <property type="entry name" value="Aldolase_TIM"/>
</dbReference>
<dbReference type="eggNOG" id="KOG0134">
    <property type="taxonomic scope" value="Eukaryota"/>
</dbReference>
<dbReference type="VEuPathDB" id="FungiDB:CTRG_01034"/>
<name>C5M4P4_CANTT</name>
<dbReference type="PANTHER" id="PTHR22893">
    <property type="entry name" value="NADH OXIDOREDUCTASE-RELATED"/>
    <property type="match status" value="1"/>
</dbReference>
<dbReference type="SUPFAM" id="SSF51395">
    <property type="entry name" value="FMN-linked oxidoreductases"/>
    <property type="match status" value="1"/>
</dbReference>
<evidence type="ECO:0000256" key="2">
    <source>
        <dbReference type="ARBA" id="ARBA00005979"/>
    </source>
</evidence>
<protein>
    <recommendedName>
        <fullName evidence="4">NADH:flavin oxidoreductase/NADH oxidase N-terminal domain-containing protein</fullName>
    </recommendedName>
</protein>
<dbReference type="OrthoDB" id="276546at2759"/>
<dbReference type="AlphaFoldDB" id="C5M4P4"/>
<comment type="similarity">
    <text evidence="2">Belongs to the NADH:flavin oxidoreductase/NADH oxidase family.</text>
</comment>
<keyword evidence="6" id="KW-1185">Reference proteome</keyword>
<evidence type="ECO:0000256" key="1">
    <source>
        <dbReference type="ARBA" id="ARBA00001917"/>
    </source>
</evidence>
<dbReference type="HOGENOM" id="CLU_012153_0_0_1"/>
<dbReference type="Gene3D" id="3.20.20.70">
    <property type="entry name" value="Aldolase class I"/>
    <property type="match status" value="1"/>
</dbReference>
<evidence type="ECO:0000256" key="3">
    <source>
        <dbReference type="ARBA" id="ARBA00022643"/>
    </source>
</evidence>
<keyword evidence="3" id="KW-0288">FMN</keyword>
<reference evidence="5 6" key="1">
    <citation type="journal article" date="2009" name="Nature">
        <title>Evolution of pathogenicity and sexual reproduction in eight Candida genomes.</title>
        <authorList>
            <person name="Butler G."/>
            <person name="Rasmussen M.D."/>
            <person name="Lin M.F."/>
            <person name="Santos M.A."/>
            <person name="Sakthikumar S."/>
            <person name="Munro C.A."/>
            <person name="Rheinbay E."/>
            <person name="Grabherr M."/>
            <person name="Forche A."/>
            <person name="Reedy J.L."/>
            <person name="Agrafioti I."/>
            <person name="Arnaud M.B."/>
            <person name="Bates S."/>
            <person name="Brown A.J."/>
            <person name="Brunke S."/>
            <person name="Costanzo M.C."/>
            <person name="Fitzpatrick D.A."/>
            <person name="de Groot P.W."/>
            <person name="Harris D."/>
            <person name="Hoyer L.L."/>
            <person name="Hube B."/>
            <person name="Klis F.M."/>
            <person name="Kodira C."/>
            <person name="Lennard N."/>
            <person name="Logue M.E."/>
            <person name="Martin R."/>
            <person name="Neiman A.M."/>
            <person name="Nikolaou E."/>
            <person name="Quail M.A."/>
            <person name="Quinn J."/>
            <person name="Santos M.C."/>
            <person name="Schmitzberger F.F."/>
            <person name="Sherlock G."/>
            <person name="Shah P."/>
            <person name="Silverstein K.A."/>
            <person name="Skrzypek M.S."/>
            <person name="Soll D."/>
            <person name="Staggs R."/>
            <person name="Stansfield I."/>
            <person name="Stumpf M.P."/>
            <person name="Sudbery P.E."/>
            <person name="Srikantha T."/>
            <person name="Zeng Q."/>
            <person name="Berman J."/>
            <person name="Berriman M."/>
            <person name="Heitman J."/>
            <person name="Gow N.A."/>
            <person name="Lorenz M.C."/>
            <person name="Birren B.W."/>
            <person name="Kellis M."/>
            <person name="Cuomo C.A."/>
        </authorList>
    </citation>
    <scope>NUCLEOTIDE SEQUENCE [LARGE SCALE GENOMIC DNA]</scope>
    <source>
        <strain evidence="6">ATCC MYA-3404 / T1</strain>
    </source>
</reference>
<dbReference type="Proteomes" id="UP000002037">
    <property type="component" value="Unassembled WGS sequence"/>
</dbReference>
<evidence type="ECO:0000259" key="4">
    <source>
        <dbReference type="Pfam" id="PF00724"/>
    </source>
</evidence>
<dbReference type="Pfam" id="PF00724">
    <property type="entry name" value="Oxidored_FMN"/>
    <property type="match status" value="1"/>
</dbReference>
<dbReference type="RefSeq" id="XP_002546252.1">
    <property type="nucleotide sequence ID" value="XM_002546206.1"/>
</dbReference>
<dbReference type="InterPro" id="IPR001155">
    <property type="entry name" value="OxRdtase_FMN_N"/>
</dbReference>
<dbReference type="InterPro" id="IPR045247">
    <property type="entry name" value="Oye-like"/>
</dbReference>
<sequence length="432" mass="48690">MTVSTSLSLTNLFKPITIGNVQLEHRVVHAPTSRKRSTKDNYPTDYMIDYYKSRSRTPSSLLIFESCLISEETGLIPYKCGLWNDKHCLALKKIVDEIHENNSYVSIQIMGNGRVANIPLMKSKNLPILAPSANYANEASEKLAQELDYPVQEMSIEQIHKAQDDFVKAAINSLNIAGFDFVELHGTSGFLIEQFLSPLSNKRTDEYGGNVANRARFLLEIVDKFINHSEIGSAKTALRIAPWYSINGMTYPDENPVENGMAYQFSEYILQQLELRKNQGNELAYVSIVEPRVSGNGDVESFGNKSNNELIKNWSGKLVRTGGYATNFDVTNPLAIKSNNIIKDDNGEIMHYSSLIQDVNNDDRTLIGFSRAFTSNPDLIDRLKNDCKLEYYDRPTFYTQTGEGYLTFTDRDGTVITKFSEEELSQEGRSLA</sequence>
<accession>C5M4P4</accession>
<dbReference type="KEGG" id="ctp:CTRG_01034"/>
<feature type="domain" description="NADH:flavin oxidoreductase/NADH oxidase N-terminal" evidence="4">
    <location>
        <begin position="11"/>
        <end position="339"/>
    </location>
</feature>
<proteinExistence type="inferred from homology"/>
<comment type="cofactor">
    <cofactor evidence="1">
        <name>FMN</name>
        <dbReference type="ChEBI" id="CHEBI:58210"/>
    </cofactor>
</comment>
<evidence type="ECO:0000313" key="6">
    <source>
        <dbReference type="Proteomes" id="UP000002037"/>
    </source>
</evidence>
<dbReference type="GeneID" id="8296211"/>
<dbReference type="PANTHER" id="PTHR22893:SF91">
    <property type="entry name" value="NADPH DEHYDROGENASE 2-RELATED"/>
    <property type="match status" value="1"/>
</dbReference>
<dbReference type="GO" id="GO:0003959">
    <property type="term" value="F:NADPH dehydrogenase activity"/>
    <property type="evidence" value="ECO:0007669"/>
    <property type="project" value="TreeGrafter"/>
</dbReference>
<evidence type="ECO:0000313" key="5">
    <source>
        <dbReference type="EMBL" id="EER36294.1"/>
    </source>
</evidence>
<gene>
    <name evidence="5" type="ORF">CTRG_01034</name>
</gene>